<sequence>VEPARDRWRPQLDLKSSHLTGDDDLPRLDCYMEAGRIIATFSRLPHT</sequence>
<accession>A0A2N4YUL1</accession>
<organism evidence="1 2">
    <name type="scientific">Klebsiella variicola</name>
    <dbReference type="NCBI Taxonomy" id="244366"/>
    <lineage>
        <taxon>Bacteria</taxon>
        <taxon>Pseudomonadati</taxon>
        <taxon>Pseudomonadota</taxon>
        <taxon>Gammaproteobacteria</taxon>
        <taxon>Enterobacterales</taxon>
        <taxon>Enterobacteriaceae</taxon>
        <taxon>Klebsiella/Raoultella group</taxon>
        <taxon>Klebsiella</taxon>
        <taxon>Klebsiella pneumoniae complex</taxon>
    </lineage>
</organism>
<evidence type="ECO:0000313" key="2">
    <source>
        <dbReference type="Proteomes" id="UP000234412"/>
    </source>
</evidence>
<name>A0A2N4YUL1_KLEVA</name>
<dbReference type="EMBL" id="PIDP01001279">
    <property type="protein sequence ID" value="PLM91380.1"/>
    <property type="molecule type" value="Genomic_DNA"/>
</dbReference>
<dbReference type="Proteomes" id="UP000234412">
    <property type="component" value="Unassembled WGS sequence"/>
</dbReference>
<reference evidence="1 2" key="1">
    <citation type="submission" date="2017-11" db="EMBL/GenBank/DDBJ databases">
        <authorList>
            <person name="Han C.G."/>
        </authorList>
    </citation>
    <scope>NUCLEOTIDE SEQUENCE [LARGE SCALE GENOMIC DNA]</scope>
    <source>
        <strain evidence="1 2">A8</strain>
    </source>
</reference>
<protein>
    <submittedName>
        <fullName evidence="1">Transposase</fullName>
    </submittedName>
</protein>
<comment type="caution">
    <text evidence="1">The sequence shown here is derived from an EMBL/GenBank/DDBJ whole genome shotgun (WGS) entry which is preliminary data.</text>
</comment>
<dbReference type="AlphaFoldDB" id="A0A2N4YUL1"/>
<reference evidence="1 2" key="2">
    <citation type="submission" date="2018-01" db="EMBL/GenBank/DDBJ databases">
        <title>Genomic study of Klebsiella pneumoniae.</title>
        <authorList>
            <person name="Yang Y."/>
            <person name="Bicalho R."/>
        </authorList>
    </citation>
    <scope>NUCLEOTIDE SEQUENCE [LARGE SCALE GENOMIC DNA]</scope>
    <source>
        <strain evidence="1 2">A8</strain>
    </source>
</reference>
<proteinExistence type="predicted"/>
<gene>
    <name evidence="1" type="ORF">CWN47_26635</name>
</gene>
<evidence type="ECO:0000313" key="1">
    <source>
        <dbReference type="EMBL" id="PLM91380.1"/>
    </source>
</evidence>
<feature type="non-terminal residue" evidence="1">
    <location>
        <position position="1"/>
    </location>
</feature>